<dbReference type="PROSITE" id="PS51192">
    <property type="entry name" value="HELICASE_ATP_BIND_1"/>
    <property type="match status" value="1"/>
</dbReference>
<dbReference type="GO" id="GO:0003677">
    <property type="term" value="F:DNA binding"/>
    <property type="evidence" value="ECO:0007669"/>
    <property type="project" value="UniProtKB-KW"/>
</dbReference>
<dbReference type="AlphaFoldDB" id="A0AAU7VMU8"/>
<dbReference type="InterPro" id="IPR007409">
    <property type="entry name" value="Restrct_endonuc_type1_HsdR_N"/>
</dbReference>
<evidence type="ECO:0000313" key="3">
    <source>
        <dbReference type="EMBL" id="XBX75293.1"/>
    </source>
</evidence>
<dbReference type="GO" id="GO:0009035">
    <property type="term" value="F:type I site-specific deoxyribonuclease activity"/>
    <property type="evidence" value="ECO:0007669"/>
    <property type="project" value="UniProtKB-EC"/>
</dbReference>
<dbReference type="EMBL" id="CP158367">
    <property type="protein sequence ID" value="XBX75293.1"/>
    <property type="molecule type" value="Genomic_DNA"/>
</dbReference>
<evidence type="ECO:0000256" key="1">
    <source>
        <dbReference type="SAM" id="Coils"/>
    </source>
</evidence>
<dbReference type="Gene3D" id="3.40.50.300">
    <property type="entry name" value="P-loop containing nucleotide triphosphate hydrolases"/>
    <property type="match status" value="2"/>
</dbReference>
<dbReference type="Gene3D" id="3.90.1570.30">
    <property type="match status" value="1"/>
</dbReference>
<evidence type="ECO:0000259" key="2">
    <source>
        <dbReference type="PROSITE" id="PS51192"/>
    </source>
</evidence>
<dbReference type="GO" id="GO:0005829">
    <property type="term" value="C:cytosol"/>
    <property type="evidence" value="ECO:0007669"/>
    <property type="project" value="TreeGrafter"/>
</dbReference>
<feature type="coiled-coil region" evidence="1">
    <location>
        <begin position="143"/>
        <end position="192"/>
    </location>
</feature>
<dbReference type="Pfam" id="PF04313">
    <property type="entry name" value="HSDR_N"/>
    <property type="match status" value="1"/>
</dbReference>
<keyword evidence="3" id="KW-0378">Hydrolase</keyword>
<dbReference type="Pfam" id="PF13643">
    <property type="entry name" value="DUF4145"/>
    <property type="match status" value="1"/>
</dbReference>
<dbReference type="Pfam" id="PF04851">
    <property type="entry name" value="ResIII"/>
    <property type="match status" value="1"/>
</dbReference>
<dbReference type="REBASE" id="840129">
    <property type="entry name" value="PtaZ910TORF405P"/>
</dbReference>
<dbReference type="PANTHER" id="PTHR47396:SF1">
    <property type="entry name" value="ATP-DEPENDENT HELICASE IRC3-RELATED"/>
    <property type="match status" value="1"/>
</dbReference>
<reference evidence="3" key="1">
    <citation type="journal article" date="2013" name="Extremophiles">
        <title>Proteinivorax tanatarense gen. nov., sp. nov., an anaerobic, haloalkaliphilic, proteolytic bacterium isolated from a decaying algal bloom, and proposal of Proteinivoraceae fam. nov.</title>
        <authorList>
            <person name="Kevbrin V."/>
            <person name="Boltyanskaya Y."/>
            <person name="Zhilina T."/>
            <person name="Kolganova T."/>
            <person name="Lavrentjeva E."/>
            <person name="Kuznetsov B."/>
        </authorList>
    </citation>
    <scope>NUCLEOTIDE SEQUENCE</scope>
    <source>
        <strain evidence="3">Z-910T</strain>
    </source>
</reference>
<accession>A0AAU7VMU8</accession>
<proteinExistence type="predicted"/>
<keyword evidence="3" id="KW-0347">Helicase</keyword>
<dbReference type="GO" id="GO:0004386">
    <property type="term" value="F:helicase activity"/>
    <property type="evidence" value="ECO:0007669"/>
    <property type="project" value="UniProtKB-KW"/>
</dbReference>
<keyword evidence="1" id="KW-0175">Coiled coil</keyword>
<dbReference type="RefSeq" id="WP_350344038.1">
    <property type="nucleotide sequence ID" value="NZ_CP158367.1"/>
</dbReference>
<dbReference type="SMART" id="SM00487">
    <property type="entry name" value="DEXDc"/>
    <property type="match status" value="1"/>
</dbReference>
<protein>
    <submittedName>
        <fullName evidence="3">DEAD/DEAH box helicase family protein</fullName>
    </submittedName>
</protein>
<dbReference type="InterPro" id="IPR014001">
    <property type="entry name" value="Helicase_ATP-bd"/>
</dbReference>
<name>A0AAU7VMU8_9FIRM</name>
<dbReference type="GO" id="GO:0009307">
    <property type="term" value="P:DNA restriction-modification system"/>
    <property type="evidence" value="ECO:0007669"/>
    <property type="project" value="UniProtKB-KW"/>
</dbReference>
<reference evidence="3" key="2">
    <citation type="submission" date="2024-06" db="EMBL/GenBank/DDBJ databases">
        <authorList>
            <person name="Petrova K.O."/>
            <person name="Toshchakov S.V."/>
            <person name="Boltjanskaja Y.V."/>
            <person name="Kevbrin V."/>
        </authorList>
    </citation>
    <scope>NUCLEOTIDE SEQUENCE</scope>
    <source>
        <strain evidence="3">Z-910T</strain>
    </source>
</reference>
<organism evidence="3">
    <name type="scientific">Proteinivorax tanatarense</name>
    <dbReference type="NCBI Taxonomy" id="1260629"/>
    <lineage>
        <taxon>Bacteria</taxon>
        <taxon>Bacillati</taxon>
        <taxon>Bacillota</taxon>
        <taxon>Clostridia</taxon>
        <taxon>Eubacteriales</taxon>
        <taxon>Proteinivoracaceae</taxon>
        <taxon>Proteinivorax</taxon>
    </lineage>
</organism>
<keyword evidence="3" id="KW-0547">Nucleotide-binding</keyword>
<keyword evidence="3" id="KW-0067">ATP-binding</keyword>
<dbReference type="InterPro" id="IPR027417">
    <property type="entry name" value="P-loop_NTPase"/>
</dbReference>
<sequence>MCFNFEFLKKEEKYSSFSQACIEAEKSLVVSYATTAILSRRALELSVKWLYSFDEELTVPYDDKLSALIHDFKFKSIIDSQLFPMLKFIQKLGNKAVHSSTPITREQAVLSLRNLFEFISWIDYCYSDEFNEVSFDESILGDNQNQKKSRKELEDLYQRLGEKDKKLEEIIKENQQLRKQNAEKREKNRRNRDFNVDEISEFKTRKMYIDLELELNNWVFGNDCLEEVEVSGMPNSTGKGYIDYVLYSDDGKPLALVEAKKTSVDPKIGQVQAENYANCLEKQYGVRPIIFYTNGFEYYLWDDKAYPERMVSGLYTKEELEWMIFKRQHKQSLKNPEIKDEITNRPYQKMAINAVCDAVDRGNRKALLVMATGSGKTRTAISIVEILIRKGWVKNALFLADRTALVKQAKKNFGYLLPELSLCNLLDGKDNPGSRMVFSTYPTMMNAIDDVKSNSGEKLYTRGHFDLIIIDESHRSIYKKYQAIFNYFDGILLGLTATPRDDIDKNTYEIFELENNVPTYAYELDEAIDDEYLVPYHTIETKMKFMEKGVHYDDLSEKEKEEFEETFEDGVREISGEELNSFLFNSDTR</sequence>
<dbReference type="CDD" id="cd18032">
    <property type="entry name" value="DEXHc_RE_I_III_res"/>
    <property type="match status" value="1"/>
</dbReference>
<dbReference type="SUPFAM" id="SSF52540">
    <property type="entry name" value="P-loop containing nucleoside triphosphate hydrolases"/>
    <property type="match status" value="1"/>
</dbReference>
<gene>
    <name evidence="3" type="ORF">PRVXT_000407</name>
</gene>
<dbReference type="PANTHER" id="PTHR47396">
    <property type="entry name" value="TYPE I RESTRICTION ENZYME ECOKI R PROTEIN"/>
    <property type="match status" value="1"/>
</dbReference>
<dbReference type="GO" id="GO:0005524">
    <property type="term" value="F:ATP binding"/>
    <property type="evidence" value="ECO:0007669"/>
    <property type="project" value="UniProtKB-KW"/>
</dbReference>
<feature type="domain" description="Helicase ATP-binding" evidence="2">
    <location>
        <begin position="357"/>
        <end position="517"/>
    </location>
</feature>
<dbReference type="InterPro" id="IPR006935">
    <property type="entry name" value="Helicase/UvrB_N"/>
</dbReference>
<dbReference type="InterPro" id="IPR025285">
    <property type="entry name" value="DUF4145"/>
</dbReference>
<dbReference type="InterPro" id="IPR050742">
    <property type="entry name" value="Helicase_Restrict-Modif_Enz"/>
</dbReference>